<reference evidence="1" key="1">
    <citation type="submission" date="2021-02" db="EMBL/GenBank/DDBJ databases">
        <authorList>
            <person name="Dougan E. K."/>
            <person name="Rhodes N."/>
            <person name="Thang M."/>
            <person name="Chan C."/>
        </authorList>
    </citation>
    <scope>NUCLEOTIDE SEQUENCE</scope>
</reference>
<evidence type="ECO:0000313" key="2">
    <source>
        <dbReference type="Proteomes" id="UP000601435"/>
    </source>
</evidence>
<dbReference type="EMBL" id="CAJNJA010031554">
    <property type="protein sequence ID" value="CAE7658297.1"/>
    <property type="molecule type" value="Genomic_DNA"/>
</dbReference>
<name>A0A812W846_9DINO</name>
<keyword evidence="2" id="KW-1185">Reference proteome</keyword>
<proteinExistence type="predicted"/>
<dbReference type="AlphaFoldDB" id="A0A812W846"/>
<accession>A0A812W846</accession>
<evidence type="ECO:0000313" key="1">
    <source>
        <dbReference type="EMBL" id="CAE7658297.1"/>
    </source>
</evidence>
<protein>
    <submittedName>
        <fullName evidence="1">Uncharacterized protein</fullName>
    </submittedName>
</protein>
<dbReference type="Proteomes" id="UP000601435">
    <property type="component" value="Unassembled WGS sequence"/>
</dbReference>
<organism evidence="1 2">
    <name type="scientific">Symbiodinium necroappetens</name>
    <dbReference type="NCBI Taxonomy" id="1628268"/>
    <lineage>
        <taxon>Eukaryota</taxon>
        <taxon>Sar</taxon>
        <taxon>Alveolata</taxon>
        <taxon>Dinophyceae</taxon>
        <taxon>Suessiales</taxon>
        <taxon>Symbiodiniaceae</taxon>
        <taxon>Symbiodinium</taxon>
    </lineage>
</organism>
<dbReference type="OrthoDB" id="410534at2759"/>
<comment type="caution">
    <text evidence="1">The sequence shown here is derived from an EMBL/GenBank/DDBJ whole genome shotgun (WGS) entry which is preliminary data.</text>
</comment>
<gene>
    <name evidence="1" type="ORF">SNEC2469_LOCUS18655</name>
</gene>
<sequence length="275" mass="30218">MGRKRKLSQAEQDNLKECLADTGASCSDQTVLKIWNKASELRPGAAHGSANDARHFTAELNENSLRCFKTHELPTLTGCAVRFCLGNLPELLQEAARTSREWSSVLERALASDGGRVTCILYHDEVTCGNILAPRKSGKVCLLYASLTEMHASLGNENAWLCVGIVQHQDLDRVSGGMSRVMALVSRELHCEKHLSGFYLSLPSGQKWCSLRAKTYFVSDGDAQRATWSVKGSSGLKPCLFCCNVLSKSCLQDVPEPFQERSIDIIGRPLCQPTL</sequence>